<dbReference type="EMBL" id="JBHSKF010000012">
    <property type="protein sequence ID" value="MFC5289637.1"/>
    <property type="molecule type" value="Genomic_DNA"/>
</dbReference>
<name>A0ABW0EQE5_9PSEU</name>
<dbReference type="PROSITE" id="PS50801">
    <property type="entry name" value="STAS"/>
    <property type="match status" value="1"/>
</dbReference>
<evidence type="ECO:0000256" key="1">
    <source>
        <dbReference type="ARBA" id="ARBA00009013"/>
    </source>
</evidence>
<organism evidence="4 5">
    <name type="scientific">Actinokineospora guangxiensis</name>
    <dbReference type="NCBI Taxonomy" id="1490288"/>
    <lineage>
        <taxon>Bacteria</taxon>
        <taxon>Bacillati</taxon>
        <taxon>Actinomycetota</taxon>
        <taxon>Actinomycetes</taxon>
        <taxon>Pseudonocardiales</taxon>
        <taxon>Pseudonocardiaceae</taxon>
        <taxon>Actinokineospora</taxon>
    </lineage>
</organism>
<dbReference type="PANTHER" id="PTHR33495:SF13">
    <property type="entry name" value="ANTI-SIGMA-F FACTOR ANTAGONIST RSFB"/>
    <property type="match status" value="1"/>
</dbReference>
<evidence type="ECO:0000313" key="4">
    <source>
        <dbReference type="EMBL" id="MFC5289637.1"/>
    </source>
</evidence>
<dbReference type="InterPro" id="IPR003658">
    <property type="entry name" value="Anti-sigma_ant"/>
</dbReference>
<evidence type="ECO:0000256" key="2">
    <source>
        <dbReference type="RuleBase" id="RU003749"/>
    </source>
</evidence>
<evidence type="ECO:0000313" key="5">
    <source>
        <dbReference type="Proteomes" id="UP001596157"/>
    </source>
</evidence>
<comment type="similarity">
    <text evidence="1 2">Belongs to the anti-sigma-factor antagonist family.</text>
</comment>
<dbReference type="InterPro" id="IPR002645">
    <property type="entry name" value="STAS_dom"/>
</dbReference>
<keyword evidence="5" id="KW-1185">Reference proteome</keyword>
<gene>
    <name evidence="4" type="ORF">ACFPM7_21510</name>
</gene>
<dbReference type="SUPFAM" id="SSF52091">
    <property type="entry name" value="SpoIIaa-like"/>
    <property type="match status" value="1"/>
</dbReference>
<dbReference type="CDD" id="cd07043">
    <property type="entry name" value="STAS_anti-anti-sigma_factors"/>
    <property type="match status" value="1"/>
</dbReference>
<accession>A0ABW0EQE5</accession>
<dbReference type="NCBIfam" id="TIGR00377">
    <property type="entry name" value="ant_ant_sig"/>
    <property type="match status" value="1"/>
</dbReference>
<reference evidence="5" key="1">
    <citation type="journal article" date="2019" name="Int. J. Syst. Evol. Microbiol.">
        <title>The Global Catalogue of Microorganisms (GCM) 10K type strain sequencing project: providing services to taxonomists for standard genome sequencing and annotation.</title>
        <authorList>
            <consortium name="The Broad Institute Genomics Platform"/>
            <consortium name="The Broad Institute Genome Sequencing Center for Infectious Disease"/>
            <person name="Wu L."/>
            <person name="Ma J."/>
        </authorList>
    </citation>
    <scope>NUCLEOTIDE SEQUENCE [LARGE SCALE GENOMIC DNA]</scope>
    <source>
        <strain evidence="5">CCUG 59778</strain>
    </source>
</reference>
<sequence length="118" mass="12259">MTIPMLDITAHPRGPVTVLRVRGEIDLATSAHFGAALVAAVTAQAAVVVDMSEVVFLGSHGLRELEVARLSAHQADKRFVLAGLARPVSRVLALTGLTPYFTAYATVDDALAAVAPAA</sequence>
<feature type="domain" description="STAS" evidence="3">
    <location>
        <begin position="6"/>
        <end position="114"/>
    </location>
</feature>
<dbReference type="Gene3D" id="3.30.750.24">
    <property type="entry name" value="STAS domain"/>
    <property type="match status" value="1"/>
</dbReference>
<dbReference type="Pfam" id="PF01740">
    <property type="entry name" value="STAS"/>
    <property type="match status" value="1"/>
</dbReference>
<dbReference type="RefSeq" id="WP_378249490.1">
    <property type="nucleotide sequence ID" value="NZ_JBHSKF010000012.1"/>
</dbReference>
<dbReference type="InterPro" id="IPR036513">
    <property type="entry name" value="STAS_dom_sf"/>
</dbReference>
<proteinExistence type="inferred from homology"/>
<evidence type="ECO:0000259" key="3">
    <source>
        <dbReference type="PROSITE" id="PS50801"/>
    </source>
</evidence>
<protein>
    <recommendedName>
        <fullName evidence="2">Anti-sigma factor antagonist</fullName>
    </recommendedName>
</protein>
<dbReference type="Proteomes" id="UP001596157">
    <property type="component" value="Unassembled WGS sequence"/>
</dbReference>
<dbReference type="PANTHER" id="PTHR33495">
    <property type="entry name" value="ANTI-SIGMA FACTOR ANTAGONIST TM_1081-RELATED-RELATED"/>
    <property type="match status" value="1"/>
</dbReference>
<comment type="caution">
    <text evidence="4">The sequence shown here is derived from an EMBL/GenBank/DDBJ whole genome shotgun (WGS) entry which is preliminary data.</text>
</comment>